<gene>
    <name evidence="2" type="ORF">AFUS01_LOCUS35541</name>
</gene>
<evidence type="ECO:0000313" key="3">
    <source>
        <dbReference type="Proteomes" id="UP000708208"/>
    </source>
</evidence>
<evidence type="ECO:0000256" key="1">
    <source>
        <dbReference type="SAM" id="MobiDB-lite"/>
    </source>
</evidence>
<name>A0A8J2PLX2_9HEXA</name>
<dbReference type="EMBL" id="CAJVCH010536256">
    <property type="protein sequence ID" value="CAG7825433.1"/>
    <property type="molecule type" value="Genomic_DNA"/>
</dbReference>
<dbReference type="Proteomes" id="UP000708208">
    <property type="component" value="Unassembled WGS sequence"/>
</dbReference>
<reference evidence="2" key="1">
    <citation type="submission" date="2021-06" db="EMBL/GenBank/DDBJ databases">
        <authorList>
            <person name="Hodson N. C."/>
            <person name="Mongue J. A."/>
            <person name="Jaron S. K."/>
        </authorList>
    </citation>
    <scope>NUCLEOTIDE SEQUENCE</scope>
</reference>
<feature type="compositionally biased region" description="Low complexity" evidence="1">
    <location>
        <begin position="67"/>
        <end position="88"/>
    </location>
</feature>
<comment type="caution">
    <text evidence="2">The sequence shown here is derived from an EMBL/GenBank/DDBJ whole genome shotgun (WGS) entry which is preliminary data.</text>
</comment>
<dbReference type="AlphaFoldDB" id="A0A8J2PLX2"/>
<feature type="compositionally biased region" description="Basic and acidic residues" evidence="1">
    <location>
        <begin position="20"/>
        <end position="34"/>
    </location>
</feature>
<keyword evidence="3" id="KW-1185">Reference proteome</keyword>
<proteinExistence type="predicted"/>
<feature type="region of interest" description="Disordered" evidence="1">
    <location>
        <begin position="1"/>
        <end position="88"/>
    </location>
</feature>
<feature type="non-terminal residue" evidence="2">
    <location>
        <position position="139"/>
    </location>
</feature>
<evidence type="ECO:0000313" key="2">
    <source>
        <dbReference type="EMBL" id="CAG7825433.1"/>
    </source>
</evidence>
<organism evidence="2 3">
    <name type="scientific">Allacma fusca</name>
    <dbReference type="NCBI Taxonomy" id="39272"/>
    <lineage>
        <taxon>Eukaryota</taxon>
        <taxon>Metazoa</taxon>
        <taxon>Ecdysozoa</taxon>
        <taxon>Arthropoda</taxon>
        <taxon>Hexapoda</taxon>
        <taxon>Collembola</taxon>
        <taxon>Symphypleona</taxon>
        <taxon>Sminthuridae</taxon>
        <taxon>Allacma</taxon>
    </lineage>
</organism>
<feature type="compositionally biased region" description="Polar residues" evidence="1">
    <location>
        <begin position="53"/>
        <end position="66"/>
    </location>
</feature>
<protein>
    <submittedName>
        <fullName evidence="2">Uncharacterized protein</fullName>
    </submittedName>
</protein>
<accession>A0A8J2PLX2</accession>
<sequence>MSSGKKVTADKQIIEQSSENFDKSSDRYIRKCLRDQGTYKNQATSPEPDKLPNSGNLNRTNSSKNLNSPDSPNSIYYSDSDSDSSSNLDPVEMAQAFFNSLSDAQKKYVQDYAEQAKLDAVTKAAEACQTVAKAMSTAS</sequence>